<dbReference type="InterPro" id="IPR021889">
    <property type="entry name" value="DUF3500"/>
</dbReference>
<name>A0A2T0QP91_9ACTN</name>
<evidence type="ECO:0000256" key="1">
    <source>
        <dbReference type="SAM" id="MobiDB-lite"/>
    </source>
</evidence>
<dbReference type="Pfam" id="PF12006">
    <property type="entry name" value="DUF3500"/>
    <property type="match status" value="1"/>
</dbReference>
<feature type="compositionally biased region" description="Low complexity" evidence="1">
    <location>
        <begin position="68"/>
        <end position="80"/>
    </location>
</feature>
<sequence>MHHNHPHRHDHGDQPAQDVLRTADGHRVHAPGSPGALNRRRFMTALFASTGVAAFATLAACSTEDDTAGSSSTSAATQGGPPDGGGGGMGNEGITEDFVGLTTDGTVVPDLFSIQATGVSTAGVVTAATAWLASLTDDQRTEASFDVNPDDYTQDEWRLWSNVDSYQRNGVSLEEMTDDQKSAAKAILAAGLSAQGLGNAETIMKLNTYGGILVGQKTQFNESLYWFTVMGTPSETDPWGFQVDGHHLVINYFVLGDQVVMTPCFWGSEPTTADKGIDSEYEGLSVFDEEFALAVAAIQSLTTDEQAVAILSADKSASESVAGAFQDNLVQAYQGANLADLSTTAQEAVLAFVARMVGNVADGHAALKMAEIREHLDETYFAWKGDTDDDAIFYARIQSPVIWIEFDCEGPGPLGKDVTGSSRNHVHSDVRTPNGGDYGKSLLALHLALDH</sequence>
<gene>
    <name evidence="2" type="ORF">CLV37_1339</name>
</gene>
<comment type="caution">
    <text evidence="2">The sequence shown here is derived from an EMBL/GenBank/DDBJ whole genome shotgun (WGS) entry which is preliminary data.</text>
</comment>
<dbReference type="PANTHER" id="PTHR37489:SF1">
    <property type="entry name" value="DUF3500 DOMAIN-CONTAINING PROTEIN"/>
    <property type="match status" value="1"/>
</dbReference>
<organism evidence="2 3">
    <name type="scientific">Kineococcus rhizosphaerae</name>
    <dbReference type="NCBI Taxonomy" id="559628"/>
    <lineage>
        <taxon>Bacteria</taxon>
        <taxon>Bacillati</taxon>
        <taxon>Actinomycetota</taxon>
        <taxon>Actinomycetes</taxon>
        <taxon>Kineosporiales</taxon>
        <taxon>Kineosporiaceae</taxon>
        <taxon>Kineococcus</taxon>
    </lineage>
</organism>
<dbReference type="EMBL" id="PVZF01000033">
    <property type="protein sequence ID" value="PRY06456.1"/>
    <property type="molecule type" value="Genomic_DNA"/>
</dbReference>
<accession>A0A2T0QP91</accession>
<feature type="region of interest" description="Disordered" evidence="1">
    <location>
        <begin position="64"/>
        <end position="96"/>
    </location>
</feature>
<reference evidence="2 3" key="1">
    <citation type="submission" date="2018-03" db="EMBL/GenBank/DDBJ databases">
        <title>Genomic Encyclopedia of Archaeal and Bacterial Type Strains, Phase II (KMG-II): from individual species to whole genera.</title>
        <authorList>
            <person name="Goeker M."/>
        </authorList>
    </citation>
    <scope>NUCLEOTIDE SEQUENCE [LARGE SCALE GENOMIC DNA]</scope>
    <source>
        <strain evidence="2 3">DSM 19711</strain>
    </source>
</reference>
<dbReference type="Proteomes" id="UP000238083">
    <property type="component" value="Unassembled WGS sequence"/>
</dbReference>
<feature type="compositionally biased region" description="Gly residues" evidence="1">
    <location>
        <begin position="81"/>
        <end position="91"/>
    </location>
</feature>
<evidence type="ECO:0000313" key="3">
    <source>
        <dbReference type="Proteomes" id="UP000238083"/>
    </source>
</evidence>
<dbReference type="PANTHER" id="PTHR37489">
    <property type="entry name" value="DUF3500 DOMAIN-CONTAINING PROTEIN"/>
    <property type="match status" value="1"/>
</dbReference>
<keyword evidence="3" id="KW-1185">Reference proteome</keyword>
<evidence type="ECO:0000313" key="2">
    <source>
        <dbReference type="EMBL" id="PRY06456.1"/>
    </source>
</evidence>
<dbReference type="AlphaFoldDB" id="A0A2T0QP91"/>
<protein>
    <submittedName>
        <fullName evidence="2">Uncharacterized protein DUF3500</fullName>
    </submittedName>
</protein>
<proteinExistence type="predicted"/>